<protein>
    <recommendedName>
        <fullName evidence="3">DSBA-like thioredoxin domain-containing protein</fullName>
    </recommendedName>
</protein>
<name>A0A1H0LLT2_9CLOT</name>
<keyword evidence="2" id="KW-1185">Reference proteome</keyword>
<dbReference type="OrthoDB" id="9813770at2"/>
<dbReference type="Proteomes" id="UP000198597">
    <property type="component" value="Unassembled WGS sequence"/>
</dbReference>
<evidence type="ECO:0000313" key="1">
    <source>
        <dbReference type="EMBL" id="SDO69167.1"/>
    </source>
</evidence>
<dbReference type="PANTHER" id="PTHR13887">
    <property type="entry name" value="GLUTATHIONE S-TRANSFERASE KAPPA"/>
    <property type="match status" value="1"/>
</dbReference>
<dbReference type="AlphaFoldDB" id="A0A1H0LLT2"/>
<evidence type="ECO:0008006" key="3">
    <source>
        <dbReference type="Google" id="ProtNLM"/>
    </source>
</evidence>
<proteinExistence type="predicted"/>
<dbReference type="RefSeq" id="WP_089964847.1">
    <property type="nucleotide sequence ID" value="NZ_FNJM01000001.1"/>
</dbReference>
<dbReference type="Pfam" id="PF13743">
    <property type="entry name" value="Thioredoxin_5"/>
    <property type="match status" value="1"/>
</dbReference>
<accession>A0A1H0LLT2</accession>
<dbReference type="STRING" id="94869.SAMN04488529_101131"/>
<dbReference type="CDD" id="cd03025">
    <property type="entry name" value="DsbA_FrnE_like"/>
    <property type="match status" value="1"/>
</dbReference>
<dbReference type="Gene3D" id="3.40.30.10">
    <property type="entry name" value="Glutaredoxin"/>
    <property type="match status" value="1"/>
</dbReference>
<sequence length="212" mass="24292">MKTKIYYVMDTMCGWCYGFSDVITKIEEKYKDIYDFSILPGGMWVGDNSKTIDVSLGDYIKSHNMKIEQLTGKKFGDGYNKNILANTSIVLDSFPGAKALVLIQRLKKDVSFRFLKKLQEAFFIEGKDTNNLETYIEIAKSFDISKEEFEKEFLSEELTKETLKYFDMVVDLGALSFPTVILVNGDKKQIISQGYSKFEDIDKILASSNFKN</sequence>
<organism evidence="1 2">
    <name type="scientific">Clostridium gasigenes</name>
    <dbReference type="NCBI Taxonomy" id="94869"/>
    <lineage>
        <taxon>Bacteria</taxon>
        <taxon>Bacillati</taxon>
        <taxon>Bacillota</taxon>
        <taxon>Clostridia</taxon>
        <taxon>Eubacteriales</taxon>
        <taxon>Clostridiaceae</taxon>
        <taxon>Clostridium</taxon>
    </lineage>
</organism>
<dbReference type="SUPFAM" id="SSF52833">
    <property type="entry name" value="Thioredoxin-like"/>
    <property type="match status" value="1"/>
</dbReference>
<gene>
    <name evidence="1" type="ORF">SAMN04488529_101131</name>
</gene>
<dbReference type="InterPro" id="IPR036249">
    <property type="entry name" value="Thioredoxin-like_sf"/>
</dbReference>
<dbReference type="EMBL" id="FNJM01000001">
    <property type="protein sequence ID" value="SDO69167.1"/>
    <property type="molecule type" value="Genomic_DNA"/>
</dbReference>
<reference evidence="1 2" key="1">
    <citation type="submission" date="2016-10" db="EMBL/GenBank/DDBJ databases">
        <authorList>
            <person name="de Groot N.N."/>
        </authorList>
    </citation>
    <scope>NUCLEOTIDE SEQUENCE [LARGE SCALE GENOMIC DNA]</scope>
    <source>
        <strain evidence="1 2">DSM 12272</strain>
    </source>
</reference>
<dbReference type="Gene3D" id="1.10.472.60">
    <property type="entry name" value="putative protein disulfide isomerase domain"/>
    <property type="match status" value="1"/>
</dbReference>
<evidence type="ECO:0000313" key="2">
    <source>
        <dbReference type="Proteomes" id="UP000198597"/>
    </source>
</evidence>
<dbReference type="PANTHER" id="PTHR13887:SF54">
    <property type="entry name" value="DSBA FAMILY PROTEIN"/>
    <property type="match status" value="1"/>
</dbReference>